<dbReference type="InterPro" id="IPR008775">
    <property type="entry name" value="Phytyl_CoA_dOase-like"/>
</dbReference>
<comment type="caution">
    <text evidence="1">The sequence shown here is derived from an EMBL/GenBank/DDBJ whole genome shotgun (WGS) entry which is preliminary data.</text>
</comment>
<proteinExistence type="predicted"/>
<evidence type="ECO:0008006" key="3">
    <source>
        <dbReference type="Google" id="ProtNLM"/>
    </source>
</evidence>
<accession>A0AAV9UE19</accession>
<name>A0AAV9UE19_9PEZI</name>
<dbReference type="PANTHER" id="PTHR37563">
    <property type="entry name" value="PHYTANOYL-COA DIOXYGENASE FAMILY PROTEIN (AFU_ORTHOLOGUE AFUA_2G03330)"/>
    <property type="match status" value="1"/>
</dbReference>
<dbReference type="AlphaFoldDB" id="A0AAV9UE19"/>
<dbReference type="InterPro" id="IPR051961">
    <property type="entry name" value="Fungal_Metabolite_Diox"/>
</dbReference>
<dbReference type="EMBL" id="JAVHNS010000011">
    <property type="protein sequence ID" value="KAK6340180.1"/>
    <property type="molecule type" value="Genomic_DNA"/>
</dbReference>
<keyword evidence="2" id="KW-1185">Reference proteome</keyword>
<evidence type="ECO:0000313" key="2">
    <source>
        <dbReference type="Proteomes" id="UP001373714"/>
    </source>
</evidence>
<dbReference type="Proteomes" id="UP001373714">
    <property type="component" value="Unassembled WGS sequence"/>
</dbReference>
<organism evidence="1 2">
    <name type="scientific">Orbilia blumenaviensis</name>
    <dbReference type="NCBI Taxonomy" id="1796055"/>
    <lineage>
        <taxon>Eukaryota</taxon>
        <taxon>Fungi</taxon>
        <taxon>Dikarya</taxon>
        <taxon>Ascomycota</taxon>
        <taxon>Pezizomycotina</taxon>
        <taxon>Orbiliomycetes</taxon>
        <taxon>Orbiliales</taxon>
        <taxon>Orbiliaceae</taxon>
        <taxon>Orbilia</taxon>
    </lineage>
</organism>
<evidence type="ECO:0000313" key="1">
    <source>
        <dbReference type="EMBL" id="KAK6340180.1"/>
    </source>
</evidence>
<gene>
    <name evidence="1" type="ORF">TWF730_001948</name>
</gene>
<dbReference type="PANTHER" id="PTHR37563:SF2">
    <property type="entry name" value="PHYTANOYL-COA DIOXYGENASE FAMILY PROTEIN (AFU_ORTHOLOGUE AFUA_2G03330)"/>
    <property type="match status" value="1"/>
</dbReference>
<protein>
    <recommendedName>
        <fullName evidence="3">Phytanoyl-CoA dioxygenase</fullName>
    </recommendedName>
</protein>
<dbReference type="SUPFAM" id="SSF51197">
    <property type="entry name" value="Clavaminate synthase-like"/>
    <property type="match status" value="1"/>
</dbReference>
<reference evidence="1 2" key="1">
    <citation type="submission" date="2019-10" db="EMBL/GenBank/DDBJ databases">
        <authorList>
            <person name="Palmer J.M."/>
        </authorList>
    </citation>
    <scope>NUCLEOTIDE SEQUENCE [LARGE SCALE GENOMIC DNA]</scope>
    <source>
        <strain evidence="1 2">TWF730</strain>
    </source>
</reference>
<sequence length="319" mass="35276">MVMDPITPTLERGIPIFSIPEASRQAGLYPPELLASSIKHLHASGVIVLENAIDPQHLDALNEVLAPQAKKLACLPGRHFNFGTETGNINQAPPSDERLMFSDVWANKFVMPTLAAILGPEPVLQYATGNTALQTPSNTRQPVHSDIDFSHPNFPFSMVVNIPLVDMTIENGALEVWPGTHMTTFEDQVLKAGQSGDLPVRAIIPELLHLRETVCPPVRAVVPKGSIIVRDLRLWHAGCPNLTSDPRVMLAFVWQAAWWCGRGWFELPVRLRSLLSSWENGTVRFRIAARWTDDDGASRRQEIEDSNLGSLDTTVSSLF</sequence>
<dbReference type="Pfam" id="PF05721">
    <property type="entry name" value="PhyH"/>
    <property type="match status" value="1"/>
</dbReference>
<dbReference type="Gene3D" id="2.60.120.620">
    <property type="entry name" value="q2cbj1_9rhob like domain"/>
    <property type="match status" value="1"/>
</dbReference>